<evidence type="ECO:0000259" key="8">
    <source>
        <dbReference type="PROSITE" id="PS50858"/>
    </source>
</evidence>
<evidence type="ECO:0000313" key="10">
    <source>
        <dbReference type="Proteomes" id="UP000695562"/>
    </source>
</evidence>
<reference evidence="9" key="1">
    <citation type="submission" date="2020-01" db="EMBL/GenBank/DDBJ databases">
        <title>Development of genomics and gene disruption for Polysphondylium violaceum indicates a role for the polyketide synthase stlB in stalk morphogenesis.</title>
        <authorList>
            <person name="Narita B."/>
            <person name="Kawabe Y."/>
            <person name="Kin K."/>
            <person name="Saito T."/>
            <person name="Gibbs R."/>
            <person name="Kuspa A."/>
            <person name="Muzny D."/>
            <person name="Queller D."/>
            <person name="Richards S."/>
            <person name="Strassman J."/>
            <person name="Sucgang R."/>
            <person name="Worley K."/>
            <person name="Schaap P."/>
        </authorList>
    </citation>
    <scope>NUCLEOTIDE SEQUENCE</scope>
    <source>
        <strain evidence="9">QSvi11</strain>
    </source>
</reference>
<feature type="compositionally biased region" description="Low complexity" evidence="7">
    <location>
        <begin position="141"/>
        <end position="153"/>
    </location>
</feature>
<dbReference type="SMART" id="SM00751">
    <property type="entry name" value="BSD"/>
    <property type="match status" value="2"/>
</dbReference>
<dbReference type="SUPFAM" id="SSF50729">
    <property type="entry name" value="PH domain-like"/>
    <property type="match status" value="1"/>
</dbReference>
<keyword evidence="6" id="KW-0539">Nucleus</keyword>
<dbReference type="InterPro" id="IPR013876">
    <property type="entry name" value="TFIIH_BTF_p62_N"/>
</dbReference>
<dbReference type="SUPFAM" id="SSF140383">
    <property type="entry name" value="BSD domain-like"/>
    <property type="match status" value="2"/>
</dbReference>
<dbReference type="OrthoDB" id="17252at2759"/>
<evidence type="ECO:0000313" key="9">
    <source>
        <dbReference type="EMBL" id="KAF2077721.1"/>
    </source>
</evidence>
<proteinExistence type="inferred from homology"/>
<gene>
    <name evidence="9" type="ORF">CYY_000968</name>
</gene>
<feature type="domain" description="BSD" evidence="8">
    <location>
        <begin position="245"/>
        <end position="297"/>
    </location>
</feature>
<comment type="subcellular location">
    <subcellularLocation>
        <location evidence="1">Nucleus</location>
    </subcellularLocation>
</comment>
<dbReference type="Pfam" id="PF03909">
    <property type="entry name" value="BSD"/>
    <property type="match status" value="1"/>
</dbReference>
<evidence type="ECO:0000256" key="1">
    <source>
        <dbReference type="ARBA" id="ARBA00004123"/>
    </source>
</evidence>
<comment type="similarity">
    <text evidence="2">Belongs to the TFB1 family.</text>
</comment>
<dbReference type="InterPro" id="IPR005607">
    <property type="entry name" value="BSD_dom"/>
</dbReference>
<dbReference type="InterPro" id="IPR027079">
    <property type="entry name" value="Tfb1/GTF2H1"/>
</dbReference>
<dbReference type="PROSITE" id="PS50858">
    <property type="entry name" value="BSD"/>
    <property type="match status" value="1"/>
</dbReference>
<dbReference type="GO" id="GO:0006289">
    <property type="term" value="P:nucleotide-excision repair"/>
    <property type="evidence" value="ECO:0007669"/>
    <property type="project" value="InterPro"/>
</dbReference>
<dbReference type="AlphaFoldDB" id="A0A8J4Q0U4"/>
<evidence type="ECO:0000256" key="5">
    <source>
        <dbReference type="ARBA" id="ARBA00023163"/>
    </source>
</evidence>
<dbReference type="PANTHER" id="PTHR12856">
    <property type="entry name" value="TRANSCRIPTION INITIATION FACTOR IIH-RELATED"/>
    <property type="match status" value="1"/>
</dbReference>
<dbReference type="InterPro" id="IPR011993">
    <property type="entry name" value="PH-like_dom_sf"/>
</dbReference>
<protein>
    <recommendedName>
        <fullName evidence="8">BSD domain-containing protein</fullName>
    </recommendedName>
</protein>
<accession>A0A8J4Q0U4</accession>
<dbReference type="Gene3D" id="6.10.140.1200">
    <property type="match status" value="1"/>
</dbReference>
<dbReference type="GO" id="GO:0000439">
    <property type="term" value="C:transcription factor TFIIH core complex"/>
    <property type="evidence" value="ECO:0007669"/>
    <property type="project" value="InterPro"/>
</dbReference>
<dbReference type="Gene3D" id="2.30.29.30">
    <property type="entry name" value="Pleckstrin-homology domain (PH domain)/Phosphotyrosine-binding domain (PTB)"/>
    <property type="match status" value="1"/>
</dbReference>
<evidence type="ECO:0000256" key="4">
    <source>
        <dbReference type="ARBA" id="ARBA00023015"/>
    </source>
</evidence>
<keyword evidence="3" id="KW-0677">Repeat</keyword>
<keyword evidence="5" id="KW-0804">Transcription</keyword>
<evidence type="ECO:0000256" key="6">
    <source>
        <dbReference type="ARBA" id="ARBA00023242"/>
    </source>
</evidence>
<keyword evidence="10" id="KW-1185">Reference proteome</keyword>
<dbReference type="Pfam" id="PF08567">
    <property type="entry name" value="PH_TFIIH"/>
    <property type="match status" value="1"/>
</dbReference>
<feature type="compositionally biased region" description="Polar residues" evidence="7">
    <location>
        <begin position="130"/>
        <end position="140"/>
    </location>
</feature>
<dbReference type="GO" id="GO:0006351">
    <property type="term" value="P:DNA-templated transcription"/>
    <property type="evidence" value="ECO:0007669"/>
    <property type="project" value="InterPro"/>
</dbReference>
<dbReference type="EMBL" id="AJWJ01000021">
    <property type="protein sequence ID" value="KAF2077721.1"/>
    <property type="molecule type" value="Genomic_DNA"/>
</dbReference>
<feature type="compositionally biased region" description="Low complexity" evidence="7">
    <location>
        <begin position="115"/>
        <end position="126"/>
    </location>
</feature>
<organism evidence="9 10">
    <name type="scientific">Polysphondylium violaceum</name>
    <dbReference type="NCBI Taxonomy" id="133409"/>
    <lineage>
        <taxon>Eukaryota</taxon>
        <taxon>Amoebozoa</taxon>
        <taxon>Evosea</taxon>
        <taxon>Eumycetozoa</taxon>
        <taxon>Dictyostelia</taxon>
        <taxon>Dictyosteliales</taxon>
        <taxon>Dictyosteliaceae</taxon>
        <taxon>Polysphondylium</taxon>
    </lineage>
</organism>
<sequence length="630" mass="71519">MNFSKEPGEKIILRATTKFSGQLGALIFTNLRLVWIQTGHSEPSLHFHLSEIKNQFVSTPQSNKALLRLGVKDSVQDKIQDFLFEFTHTTNARSDLNSFRDKIAQLANLSNPAPAAAKDAAATGSDADPKSTNSSPTLASKQQLLKQQQQQKLAAEEKAKQNPFLSSLKQPSISETEIKQRVTLLASNKDLKHLFDSLVGRGVISESDFWESRKVLLKNDTVKSEKQSTGMPSNILSDVRPTSEDGNQVKYRLTPTIIHQIFIQYPSVEKAYKANVPHKISEQDFWKKYVQSKYFYRDRNINAPPAQDDLFSKYDTDELNSIKILKRKLLDINPLVDISSEGDDDKLTSGYGVLIDQTQNPEKLEKALPLLRRFNRHSALVLGSKDLLSSNLTETPSKKLKIGEDEDEASIAEKEKILEHNKHLIQKHAIIQDLADDKTLDIPTLKILDQKRYFEGNSSAILSTSERVELREEFQEANTLWVPDFYSIFFNDNNNEDEKQQSILKEIQSVSSVVSNQNTTTDEYVLNESTFKTEFFNKFRTSNELLRHFWATTFTPGRGVPPTPQRMEKNRKLVEVIGDMYDKLQEKQNELRDAGKKNQGILFTSILSTLNKAIEKAQSISNPPNQNTIK</sequence>
<dbReference type="Proteomes" id="UP000695562">
    <property type="component" value="Unassembled WGS sequence"/>
</dbReference>
<dbReference type="CDD" id="cd13229">
    <property type="entry name" value="PH_TFIIH"/>
    <property type="match status" value="1"/>
</dbReference>
<dbReference type="InterPro" id="IPR035925">
    <property type="entry name" value="BSD_dom_sf"/>
</dbReference>
<feature type="region of interest" description="Disordered" evidence="7">
    <location>
        <begin position="115"/>
        <end position="168"/>
    </location>
</feature>
<evidence type="ECO:0000256" key="2">
    <source>
        <dbReference type="ARBA" id="ARBA00009448"/>
    </source>
</evidence>
<keyword evidence="4" id="KW-0805">Transcription regulation</keyword>
<name>A0A8J4Q0U4_9MYCE</name>
<evidence type="ECO:0000256" key="7">
    <source>
        <dbReference type="SAM" id="MobiDB-lite"/>
    </source>
</evidence>
<evidence type="ECO:0000256" key="3">
    <source>
        <dbReference type="ARBA" id="ARBA00022737"/>
    </source>
</evidence>
<comment type="caution">
    <text evidence="9">The sequence shown here is derived from an EMBL/GenBank/DDBJ whole genome shotgun (WGS) entry which is preliminary data.</text>
</comment>